<organism evidence="1">
    <name type="scientific">uncultured Lysobacter sp</name>
    <dbReference type="NCBI Taxonomy" id="271060"/>
    <lineage>
        <taxon>Bacteria</taxon>
        <taxon>Pseudomonadati</taxon>
        <taxon>Pseudomonadota</taxon>
        <taxon>Gammaproteobacteria</taxon>
        <taxon>Lysobacterales</taxon>
        <taxon>Lysobacteraceae</taxon>
        <taxon>Lysobacter</taxon>
        <taxon>environmental samples</taxon>
    </lineage>
</organism>
<accession>A0A6J4LU69</accession>
<reference evidence="1" key="1">
    <citation type="submission" date="2020-02" db="EMBL/GenBank/DDBJ databases">
        <authorList>
            <person name="Meier V. D."/>
        </authorList>
    </citation>
    <scope>NUCLEOTIDE SEQUENCE</scope>
    <source>
        <strain evidence="1">AVDCRST_MAG71</strain>
    </source>
</reference>
<proteinExistence type="predicted"/>
<evidence type="ECO:0008006" key="2">
    <source>
        <dbReference type="Google" id="ProtNLM"/>
    </source>
</evidence>
<sequence length="228" mass="24596">MRYVARVLCLLSLAGCGSRTEGSPLSHGPTPFMGFRITEGLGCAADAGLSGCLRQHEPVSDSGPDNEPGRIGSRLCLPLRSSRACFSDVDGLRYTLLGRERGRFIVVETQATGGYAVILVDEANGARRRVDNRPLVNRDGRLFATVSYDVDAGYVPNRVVVWASSRETPLYEVGGFAAGAGPVAIGWTGAARLEVRYRQGPDSAGEASVATFSIWQDGEGRWHDDYRR</sequence>
<gene>
    <name evidence="1" type="ORF">AVDCRST_MAG71-2299</name>
</gene>
<dbReference type="AlphaFoldDB" id="A0A6J4LU69"/>
<evidence type="ECO:0000313" key="1">
    <source>
        <dbReference type="EMBL" id="CAA9341843.1"/>
    </source>
</evidence>
<dbReference type="EMBL" id="CADCUA010000525">
    <property type="protein sequence ID" value="CAA9341843.1"/>
    <property type="molecule type" value="Genomic_DNA"/>
</dbReference>
<name>A0A6J4LU69_9GAMM</name>
<protein>
    <recommendedName>
        <fullName evidence="2">Lipoprotein</fullName>
    </recommendedName>
</protein>